<dbReference type="AlphaFoldDB" id="A0A7H0GGR6"/>
<keyword evidence="5" id="KW-1185">Reference proteome</keyword>
<dbReference type="InterPro" id="IPR041614">
    <property type="entry name" value="DprA_WH"/>
</dbReference>
<name>A0A7H0GGR6_9BURK</name>
<dbReference type="EMBL" id="CP060783">
    <property type="protein sequence ID" value="QNP47482.1"/>
    <property type="molecule type" value="Genomic_DNA"/>
</dbReference>
<gene>
    <name evidence="4" type="primary">dprA</name>
    <name evidence="4" type="ORF">H9K75_14515</name>
</gene>
<reference evidence="4 5" key="1">
    <citation type="submission" date="2020-08" db="EMBL/GenBank/DDBJ databases">
        <title>Genome sequence of Diaphorobacter aerolatus KACC 16536T.</title>
        <authorList>
            <person name="Hyun D.-W."/>
            <person name="Bae J.-W."/>
        </authorList>
    </citation>
    <scope>NUCLEOTIDE SEQUENCE [LARGE SCALE GENOMIC DNA]</scope>
    <source>
        <strain evidence="4 5">KACC 16536</strain>
    </source>
</reference>
<comment type="similarity">
    <text evidence="1">Belongs to the DprA/Smf family.</text>
</comment>
<dbReference type="NCBIfam" id="TIGR00732">
    <property type="entry name" value="dprA"/>
    <property type="match status" value="1"/>
</dbReference>
<dbReference type="KEGG" id="daer:H9K75_14515"/>
<organism evidence="4 5">
    <name type="scientific">Diaphorobacter aerolatus</name>
    <dbReference type="NCBI Taxonomy" id="1288495"/>
    <lineage>
        <taxon>Bacteria</taxon>
        <taxon>Pseudomonadati</taxon>
        <taxon>Pseudomonadota</taxon>
        <taxon>Betaproteobacteria</taxon>
        <taxon>Burkholderiales</taxon>
        <taxon>Comamonadaceae</taxon>
        <taxon>Diaphorobacter</taxon>
    </lineage>
</organism>
<dbReference type="InterPro" id="IPR057666">
    <property type="entry name" value="DrpA_SLOG"/>
</dbReference>
<dbReference type="Proteomes" id="UP000516028">
    <property type="component" value="Chromosome"/>
</dbReference>
<evidence type="ECO:0000259" key="2">
    <source>
        <dbReference type="Pfam" id="PF02481"/>
    </source>
</evidence>
<feature type="domain" description="Smf/DprA SLOG" evidence="2">
    <location>
        <begin position="88"/>
        <end position="309"/>
    </location>
</feature>
<protein>
    <submittedName>
        <fullName evidence="4">DNA-protecting protein DprA</fullName>
    </submittedName>
</protein>
<dbReference type="InterPro" id="IPR036388">
    <property type="entry name" value="WH-like_DNA-bd_sf"/>
</dbReference>
<dbReference type="Gene3D" id="3.40.50.450">
    <property type="match status" value="1"/>
</dbReference>
<dbReference type="Pfam" id="PF02481">
    <property type="entry name" value="DNA_processg_A"/>
    <property type="match status" value="1"/>
</dbReference>
<feature type="domain" description="DprA winged helix" evidence="3">
    <location>
        <begin position="334"/>
        <end position="387"/>
    </location>
</feature>
<dbReference type="SUPFAM" id="SSF102405">
    <property type="entry name" value="MCP/YpsA-like"/>
    <property type="match status" value="1"/>
</dbReference>
<evidence type="ECO:0000313" key="5">
    <source>
        <dbReference type="Proteomes" id="UP000516028"/>
    </source>
</evidence>
<dbReference type="PANTHER" id="PTHR43022">
    <property type="entry name" value="PROTEIN SMF"/>
    <property type="match status" value="1"/>
</dbReference>
<dbReference type="PANTHER" id="PTHR43022:SF1">
    <property type="entry name" value="PROTEIN SMF"/>
    <property type="match status" value="1"/>
</dbReference>
<proteinExistence type="inferred from homology"/>
<accession>A0A7H0GGR6</accession>
<dbReference type="GO" id="GO:0009294">
    <property type="term" value="P:DNA-mediated transformation"/>
    <property type="evidence" value="ECO:0007669"/>
    <property type="project" value="InterPro"/>
</dbReference>
<dbReference type="InterPro" id="IPR003488">
    <property type="entry name" value="DprA"/>
</dbReference>
<sequence>MMRDELTAWLRLTATPGVGNLSSRRLLATFGMPQEIFAQPLVALQACVSGSQAQALTDTPDNLNKMVEQTVQWLDAPAANQNMPARAICTLGDPGYPEHLLATEDPPLLLYVEGARALLENGGLAAASKHCLAMVGSRNPTLQGRENARQFARALREAGLTIVSGLALGIDAAAHEGALAADARPSSAATIAVVGTGLDRVYPRSHQNLATRIAHSGILVSEYPLGTPPLAANFPRRNRIISGLSLGTLVVEAALASGSLITARLASEQGREVFAIPGSIHAPQSHGCHALLRQGAKLVESAQDVLEELLMPRPSGSDMPVDLDQYALVRTGTEHLSCEQHDLLGALGFDPVGLDALVARTGWDAATLQVQLLQLELDGHVARMPGGLYQRLASG</sequence>
<dbReference type="Gene3D" id="1.10.10.10">
    <property type="entry name" value="Winged helix-like DNA-binding domain superfamily/Winged helix DNA-binding domain"/>
    <property type="match status" value="1"/>
</dbReference>
<evidence type="ECO:0000259" key="3">
    <source>
        <dbReference type="Pfam" id="PF17782"/>
    </source>
</evidence>
<evidence type="ECO:0000256" key="1">
    <source>
        <dbReference type="ARBA" id="ARBA00006525"/>
    </source>
</evidence>
<dbReference type="RefSeq" id="WP_187723163.1">
    <property type="nucleotide sequence ID" value="NZ_CP060783.1"/>
</dbReference>
<evidence type="ECO:0000313" key="4">
    <source>
        <dbReference type="EMBL" id="QNP47482.1"/>
    </source>
</evidence>
<dbReference type="Pfam" id="PF17782">
    <property type="entry name" value="WHD_DprA"/>
    <property type="match status" value="1"/>
</dbReference>